<dbReference type="PANTHER" id="PTHR36206">
    <property type="entry name" value="ASPERCRYPTIN BIOSYNTHESIS CLUSTER-SPECIFIC TRANSCRIPTION REGULATOR ATNN-RELATED"/>
    <property type="match status" value="1"/>
</dbReference>
<evidence type="ECO:0000256" key="3">
    <source>
        <dbReference type="ARBA" id="ARBA00023015"/>
    </source>
</evidence>
<dbReference type="InterPro" id="IPR052360">
    <property type="entry name" value="Transcr_Regulatory_Proteins"/>
</dbReference>
<dbReference type="InterPro" id="IPR021858">
    <property type="entry name" value="Fun_TF"/>
</dbReference>
<evidence type="ECO:0000256" key="4">
    <source>
        <dbReference type="ARBA" id="ARBA00023125"/>
    </source>
</evidence>
<sequence length="482" mass="54124">MPSETALVFASPKRRRNCGPKVKTGCLTCKIRRVKCDEQKPYCARCLRTDRTCDGYGPLIVPSSPMLSSCSFRTPGSEIERKYFRDLRNRTLPDLMGYFPSRFWDYSVLQLAHHEPAVRHALLALESARSYLIDSSQESTKRFSIQQYNRAISYLCKPVGDASASDRAVLICCLLFAILENVEGHHERAMRHLECGANILLQRKEKLSGTEDTGPLSDEVDEDLAPFFSRLDIQVTSFIDDRATLLPMIVPQGSFCLSGAVPYAFSSIDQARSCQCKIMHQLFHYIHTYQEEFSISQREGTFPEGLPSNVKNMAFNLSHQLHRWSAAFDGFYARSSPNMNPFDFRAGMVLKIHQKTACLMLEVPHPTHDNEYAAIVFMARQLLPTSVSSVRNTLVTQAPASCSMDTGAVAPLYFVAMNSANPSRRQEALAVLRSSRRPEGVWGGMLVAKVARRYLQLKKGRAQMEGGVPKGAEHFDFQVEGL</sequence>
<evidence type="ECO:0000256" key="1">
    <source>
        <dbReference type="ARBA" id="ARBA00022723"/>
    </source>
</evidence>
<keyword evidence="5" id="KW-0804">Transcription</keyword>
<dbReference type="EMBL" id="VXIT01000020">
    <property type="protein sequence ID" value="KAA6407018.1"/>
    <property type="molecule type" value="Genomic_DNA"/>
</dbReference>
<dbReference type="AlphaFoldDB" id="A0A5M8PDL7"/>
<keyword evidence="6" id="KW-0539">Nucleus</keyword>
<evidence type="ECO:0000313" key="8">
    <source>
        <dbReference type="EMBL" id="KAA6407018.1"/>
    </source>
</evidence>
<dbReference type="Pfam" id="PF11951">
    <property type="entry name" value="Fungal_trans_2"/>
    <property type="match status" value="1"/>
</dbReference>
<dbReference type="InterPro" id="IPR036864">
    <property type="entry name" value="Zn2-C6_fun-type_DNA-bd_sf"/>
</dbReference>
<comment type="caution">
    <text evidence="8">The sequence shown here is derived from an EMBL/GenBank/DDBJ whole genome shotgun (WGS) entry which is preliminary data.</text>
</comment>
<dbReference type="PANTHER" id="PTHR36206:SF12">
    <property type="entry name" value="ASPERCRYPTIN BIOSYNTHESIS CLUSTER-SPECIFIC TRANSCRIPTION REGULATOR ATNN-RELATED"/>
    <property type="match status" value="1"/>
</dbReference>
<gene>
    <name evidence="8" type="ORF">FRX48_09084</name>
</gene>
<evidence type="ECO:0000259" key="7">
    <source>
        <dbReference type="PROSITE" id="PS50048"/>
    </source>
</evidence>
<dbReference type="CDD" id="cd00067">
    <property type="entry name" value="GAL4"/>
    <property type="match status" value="1"/>
</dbReference>
<dbReference type="SMART" id="SM00066">
    <property type="entry name" value="GAL4"/>
    <property type="match status" value="1"/>
</dbReference>
<organism evidence="8 9">
    <name type="scientific">Lasallia pustulata</name>
    <dbReference type="NCBI Taxonomy" id="136370"/>
    <lineage>
        <taxon>Eukaryota</taxon>
        <taxon>Fungi</taxon>
        <taxon>Dikarya</taxon>
        <taxon>Ascomycota</taxon>
        <taxon>Pezizomycotina</taxon>
        <taxon>Lecanoromycetes</taxon>
        <taxon>OSLEUM clade</taxon>
        <taxon>Umbilicariomycetidae</taxon>
        <taxon>Umbilicariales</taxon>
        <taxon>Umbilicariaceae</taxon>
        <taxon>Lasallia</taxon>
    </lineage>
</organism>
<protein>
    <recommendedName>
        <fullName evidence="7">Zn(2)-C6 fungal-type domain-containing protein</fullName>
    </recommendedName>
</protein>
<reference evidence="8 9" key="1">
    <citation type="submission" date="2019-09" db="EMBL/GenBank/DDBJ databases">
        <title>The hologenome of the rock-dwelling lichen Lasallia pustulata.</title>
        <authorList>
            <person name="Greshake Tzovaras B."/>
            <person name="Segers F."/>
            <person name="Bicker A."/>
            <person name="Dal Grande F."/>
            <person name="Otte J."/>
            <person name="Hankeln T."/>
            <person name="Schmitt I."/>
            <person name="Ebersberger I."/>
        </authorList>
    </citation>
    <scope>NUCLEOTIDE SEQUENCE [LARGE SCALE GENOMIC DNA]</scope>
    <source>
        <strain evidence="8">A1-1</strain>
    </source>
</reference>
<dbReference type="InterPro" id="IPR001138">
    <property type="entry name" value="Zn2Cys6_DnaBD"/>
</dbReference>
<dbReference type="GO" id="GO:0000981">
    <property type="term" value="F:DNA-binding transcription factor activity, RNA polymerase II-specific"/>
    <property type="evidence" value="ECO:0007669"/>
    <property type="project" value="InterPro"/>
</dbReference>
<dbReference type="GO" id="GO:0003677">
    <property type="term" value="F:DNA binding"/>
    <property type="evidence" value="ECO:0007669"/>
    <property type="project" value="UniProtKB-KW"/>
</dbReference>
<evidence type="ECO:0000256" key="5">
    <source>
        <dbReference type="ARBA" id="ARBA00023163"/>
    </source>
</evidence>
<keyword evidence="1" id="KW-0479">Metal-binding</keyword>
<proteinExistence type="predicted"/>
<dbReference type="OrthoDB" id="2593732at2759"/>
<dbReference type="Gene3D" id="4.10.240.10">
    <property type="entry name" value="Zn(2)-C6 fungal-type DNA-binding domain"/>
    <property type="match status" value="1"/>
</dbReference>
<keyword evidence="3" id="KW-0805">Transcription regulation</keyword>
<keyword evidence="2" id="KW-0862">Zinc</keyword>
<keyword evidence="4" id="KW-0238">DNA-binding</keyword>
<dbReference type="PROSITE" id="PS00463">
    <property type="entry name" value="ZN2_CY6_FUNGAL_1"/>
    <property type="match status" value="1"/>
</dbReference>
<evidence type="ECO:0000256" key="2">
    <source>
        <dbReference type="ARBA" id="ARBA00022833"/>
    </source>
</evidence>
<dbReference type="GO" id="GO:0008270">
    <property type="term" value="F:zinc ion binding"/>
    <property type="evidence" value="ECO:0007669"/>
    <property type="project" value="InterPro"/>
</dbReference>
<dbReference type="Proteomes" id="UP000324767">
    <property type="component" value="Unassembled WGS sequence"/>
</dbReference>
<evidence type="ECO:0000313" key="9">
    <source>
        <dbReference type="Proteomes" id="UP000324767"/>
    </source>
</evidence>
<dbReference type="SUPFAM" id="SSF57701">
    <property type="entry name" value="Zn2/Cys6 DNA-binding domain"/>
    <property type="match status" value="1"/>
</dbReference>
<evidence type="ECO:0000256" key="6">
    <source>
        <dbReference type="ARBA" id="ARBA00023242"/>
    </source>
</evidence>
<accession>A0A5M8PDL7</accession>
<feature type="domain" description="Zn(2)-C6 fungal-type" evidence="7">
    <location>
        <begin position="25"/>
        <end position="53"/>
    </location>
</feature>
<dbReference type="PROSITE" id="PS50048">
    <property type="entry name" value="ZN2_CY6_FUNGAL_2"/>
    <property type="match status" value="1"/>
</dbReference>
<dbReference type="Pfam" id="PF00172">
    <property type="entry name" value="Zn_clus"/>
    <property type="match status" value="1"/>
</dbReference>
<name>A0A5M8PDL7_9LECA</name>